<dbReference type="RefSeq" id="WP_184585843.1">
    <property type="nucleotide sequence ID" value="NZ_JACHLI010000001.1"/>
</dbReference>
<gene>
    <name evidence="2" type="ORF">HNP46_000397</name>
</gene>
<feature type="signal peptide" evidence="1">
    <location>
        <begin position="1"/>
        <end position="20"/>
    </location>
</feature>
<evidence type="ECO:0008006" key="4">
    <source>
        <dbReference type="Google" id="ProtNLM"/>
    </source>
</evidence>
<evidence type="ECO:0000313" key="2">
    <source>
        <dbReference type="EMBL" id="MBB4861586.1"/>
    </source>
</evidence>
<dbReference type="Proteomes" id="UP000566995">
    <property type="component" value="Unassembled WGS sequence"/>
</dbReference>
<evidence type="ECO:0000256" key="1">
    <source>
        <dbReference type="SAM" id="SignalP"/>
    </source>
</evidence>
<sequence>MKKTLMLGIALSSVVLNACAAPAGVSTYKIATYVPGQCLIQKITDERPTVFMTPCAPLIEKGIAQSVDGHIQLTDKAKAYGEDLWLVMRLDEKQISQALIADVKVSYDGQTWKAINSSALAYEGQVASDSFCANEMDGSGKPCFLVRTARRIGAEVKEETGQGQCSWLISQSKAGAKATGSCFGAQVEVTLRRPGVAGTETPTSS</sequence>
<comment type="caution">
    <text evidence="2">The sequence shown here is derived from an EMBL/GenBank/DDBJ whole genome shotgun (WGS) entry which is preliminary data.</text>
</comment>
<keyword evidence="1" id="KW-0732">Signal</keyword>
<proteinExistence type="predicted"/>
<dbReference type="EMBL" id="JACHLI010000001">
    <property type="protein sequence ID" value="MBB4861586.1"/>
    <property type="molecule type" value="Genomic_DNA"/>
</dbReference>
<name>A0A7W7KFN5_PSENT</name>
<reference evidence="2 3" key="1">
    <citation type="submission" date="2020-08" db="EMBL/GenBank/DDBJ databases">
        <title>Functional genomics of gut bacteria from endangered species of beetles.</title>
        <authorList>
            <person name="Carlos-Shanley C."/>
        </authorList>
    </citation>
    <scope>NUCLEOTIDE SEQUENCE [LARGE SCALE GENOMIC DNA]</scope>
    <source>
        <strain evidence="2 3">S00179</strain>
    </source>
</reference>
<evidence type="ECO:0000313" key="3">
    <source>
        <dbReference type="Proteomes" id="UP000566995"/>
    </source>
</evidence>
<protein>
    <recommendedName>
        <fullName evidence="4">Lipoprotein</fullName>
    </recommendedName>
</protein>
<accession>A0A7W7KFN5</accession>
<organism evidence="2 3">
    <name type="scientific">Pseudomonas nitroreducens</name>
    <dbReference type="NCBI Taxonomy" id="46680"/>
    <lineage>
        <taxon>Bacteria</taxon>
        <taxon>Pseudomonadati</taxon>
        <taxon>Pseudomonadota</taxon>
        <taxon>Gammaproteobacteria</taxon>
        <taxon>Pseudomonadales</taxon>
        <taxon>Pseudomonadaceae</taxon>
        <taxon>Pseudomonas</taxon>
    </lineage>
</organism>
<feature type="chain" id="PRO_5031160825" description="Lipoprotein" evidence="1">
    <location>
        <begin position="21"/>
        <end position="205"/>
    </location>
</feature>
<dbReference type="AlphaFoldDB" id="A0A7W7KFN5"/>